<dbReference type="RefSeq" id="WP_341469897.1">
    <property type="nucleotide sequence ID" value="NZ_CP128400.1"/>
</dbReference>
<dbReference type="SUPFAM" id="SSF53474">
    <property type="entry name" value="alpha/beta-Hydrolases"/>
    <property type="match status" value="1"/>
</dbReference>
<proteinExistence type="predicted"/>
<dbReference type="PANTHER" id="PTHR42776">
    <property type="entry name" value="SERINE PEPTIDASE S9 FAMILY MEMBER"/>
    <property type="match status" value="1"/>
</dbReference>
<dbReference type="Proteomes" id="UP000521676">
    <property type="component" value="Unassembled WGS sequence"/>
</dbReference>
<evidence type="ECO:0000259" key="3">
    <source>
        <dbReference type="Pfam" id="PF00326"/>
    </source>
</evidence>
<dbReference type="Pfam" id="PF07676">
    <property type="entry name" value="PD40"/>
    <property type="match status" value="3"/>
</dbReference>
<dbReference type="Gene3D" id="2.130.10.10">
    <property type="entry name" value="YVTN repeat-like/Quinoprotein amine dehydrogenase"/>
    <property type="match status" value="1"/>
</dbReference>
<evidence type="ECO:0000313" key="6">
    <source>
        <dbReference type="Proteomes" id="UP000521676"/>
    </source>
</evidence>
<evidence type="ECO:0000313" key="5">
    <source>
        <dbReference type="EMBL" id="WJW67993.1"/>
    </source>
</evidence>
<dbReference type="Proteomes" id="UP001431572">
    <property type="component" value="Chromosome 2"/>
</dbReference>
<evidence type="ECO:0000256" key="1">
    <source>
        <dbReference type="ARBA" id="ARBA00022801"/>
    </source>
</evidence>
<evidence type="ECO:0000313" key="4">
    <source>
        <dbReference type="EMBL" id="NWJ48052.1"/>
    </source>
</evidence>
<dbReference type="InterPro" id="IPR029058">
    <property type="entry name" value="AB_hydrolase_fold"/>
</dbReference>
<dbReference type="PANTHER" id="PTHR42776:SF27">
    <property type="entry name" value="DIPEPTIDYL PEPTIDASE FAMILY MEMBER 6"/>
    <property type="match status" value="1"/>
</dbReference>
<sequence>MAEYKTLSELERENPGYWEPTLTSGMLSQLKNIGTPVWSPDGHTLFYPQDYNGRTDIIRLDLETGVSIQLTSDVEAGGLLRISQSALDVSPDGAILLYMSGKDGKLWCIPVRGGVAKRLTLQGEGLQFSASFSPDGKQVAYVTGYGDRIDLAVCDSDGESWGRKLNKTDHIVFDPQWVPGGKYLIYGEYDNRKFWWSETSINLLNLQTGESKTLVDGWGKNRVNDQPRPSPDGKWLAYVTEESGWANVQLLNLETGQATPFASAEFEQGEPVWSLDGRGIAYTVNRNCNVGISYTTCEGQTLVIENGEAVCTGLVFSPDGKRLAYLKQSVNFPPNIFVYDLALNTAKQVTHNTIGGLEQSGLVKAEAVHWTSPDGLNIEGLLFRPRKELPGKHPLLLHLHGGPVAQYNRRWDGSVQYWVNRGWAVIEPNFRGSTGYGRTFRNLLNGAWGNEDMLDNIGAVDYLTKEGLVNPRKVVAWGGSGGGYATMLLLGKFPELFKAGVALVGVSNFASFPDQTDRLARYLMQDLLGARPENYDLYVERSPVTYAANIKAPLLIMMGAEDKRVPAKQGEEMVDALKKAGKSDFEYVAYEGEGHGWRKSENIQDYYRRMERFLKHWVLERT</sequence>
<dbReference type="EMBL" id="CP128400">
    <property type="protein sequence ID" value="WJW67993.1"/>
    <property type="molecule type" value="Genomic_DNA"/>
</dbReference>
<dbReference type="GO" id="GO:0006508">
    <property type="term" value="P:proteolysis"/>
    <property type="evidence" value="ECO:0007669"/>
    <property type="project" value="InterPro"/>
</dbReference>
<accession>A0A8T7M7X2</accession>
<keyword evidence="2" id="KW-0645">Protease</keyword>
<dbReference type="InterPro" id="IPR011659">
    <property type="entry name" value="WD40"/>
</dbReference>
<organism evidence="4 6">
    <name type="scientific">Candidatus Chlorohelix allophototropha</name>
    <dbReference type="NCBI Taxonomy" id="3003348"/>
    <lineage>
        <taxon>Bacteria</taxon>
        <taxon>Bacillati</taxon>
        <taxon>Chloroflexota</taxon>
        <taxon>Chloroflexia</taxon>
        <taxon>Candidatus Chloroheliales</taxon>
        <taxon>Candidatus Chloroheliaceae</taxon>
        <taxon>Candidatus Chlorohelix</taxon>
    </lineage>
</organism>
<protein>
    <submittedName>
        <fullName evidence="4">S9 family peptidase</fullName>
    </submittedName>
</protein>
<dbReference type="EMBL" id="JACATZ010000003">
    <property type="protein sequence ID" value="NWJ48052.1"/>
    <property type="molecule type" value="Genomic_DNA"/>
</dbReference>
<keyword evidence="7" id="KW-1185">Reference proteome</keyword>
<reference evidence="4 6" key="1">
    <citation type="submission" date="2020-06" db="EMBL/GenBank/DDBJ databases">
        <title>Anoxygenic phototrophic Chloroflexota member uses a Type I reaction center.</title>
        <authorList>
            <person name="Tsuji J.M."/>
            <person name="Shaw N.A."/>
            <person name="Nagashima S."/>
            <person name="Venkiteswaran J."/>
            <person name="Schiff S.L."/>
            <person name="Hanada S."/>
            <person name="Tank M."/>
            <person name="Neufeld J.D."/>
        </authorList>
    </citation>
    <scope>NUCLEOTIDE SEQUENCE [LARGE SCALE GENOMIC DNA]</scope>
    <source>
        <strain evidence="4">L227-S17</strain>
    </source>
</reference>
<dbReference type="Gene3D" id="3.40.50.1820">
    <property type="entry name" value="alpha/beta hydrolase"/>
    <property type="match status" value="1"/>
</dbReference>
<name>A0A8T7M7X2_9CHLR</name>
<keyword evidence="1" id="KW-0378">Hydrolase</keyword>
<keyword evidence="2" id="KW-0720">Serine protease</keyword>
<feature type="domain" description="Peptidase S9 prolyl oligopeptidase catalytic" evidence="3">
    <location>
        <begin position="414"/>
        <end position="618"/>
    </location>
</feature>
<reference evidence="5" key="2">
    <citation type="journal article" date="2024" name="Nature">
        <title>Anoxygenic phototroph of the Chloroflexota uses a type I reaction centre.</title>
        <authorList>
            <person name="Tsuji J.M."/>
            <person name="Shaw N.A."/>
            <person name="Nagashima S."/>
            <person name="Venkiteswaran J.J."/>
            <person name="Schiff S.L."/>
            <person name="Watanabe T."/>
            <person name="Fukui M."/>
            <person name="Hanada S."/>
            <person name="Tank M."/>
            <person name="Neufeld J.D."/>
        </authorList>
    </citation>
    <scope>NUCLEOTIDE SEQUENCE</scope>
    <source>
        <strain evidence="5">L227-S17</strain>
    </source>
</reference>
<dbReference type="GO" id="GO:0004252">
    <property type="term" value="F:serine-type endopeptidase activity"/>
    <property type="evidence" value="ECO:0007669"/>
    <property type="project" value="TreeGrafter"/>
</dbReference>
<dbReference type="InterPro" id="IPR015943">
    <property type="entry name" value="WD40/YVTN_repeat-like_dom_sf"/>
</dbReference>
<evidence type="ECO:0000256" key="2">
    <source>
        <dbReference type="ARBA" id="ARBA00022825"/>
    </source>
</evidence>
<dbReference type="Gene3D" id="2.120.10.30">
    <property type="entry name" value="TolB, C-terminal domain"/>
    <property type="match status" value="1"/>
</dbReference>
<gene>
    <name evidence="4" type="ORF">HXX08_19530</name>
    <name evidence="5" type="ORF">OZ401_003588</name>
</gene>
<dbReference type="Pfam" id="PF00326">
    <property type="entry name" value="Peptidase_S9"/>
    <property type="match status" value="1"/>
</dbReference>
<dbReference type="AlphaFoldDB" id="A0A8T7M7X2"/>
<evidence type="ECO:0000313" key="7">
    <source>
        <dbReference type="Proteomes" id="UP001431572"/>
    </source>
</evidence>
<dbReference type="InterPro" id="IPR001375">
    <property type="entry name" value="Peptidase_S9_cat"/>
</dbReference>
<dbReference type="SUPFAM" id="SSF82171">
    <property type="entry name" value="DPP6 N-terminal domain-like"/>
    <property type="match status" value="1"/>
</dbReference>
<dbReference type="InterPro" id="IPR011042">
    <property type="entry name" value="6-blade_b-propeller_TolB-like"/>
</dbReference>